<name>A0A8H5ETN0_9AGAR</name>
<keyword evidence="2" id="KW-1185">Reference proteome</keyword>
<dbReference type="EMBL" id="JAACJJ010000056">
    <property type="protein sequence ID" value="KAF5311954.1"/>
    <property type="molecule type" value="Genomic_DNA"/>
</dbReference>
<sequence length="153" mass="16878">MADGELVSLIDAETSIKASSTLEKATGKKNIIDGSPETCWTSQQGLPQFIQLGFSGRVIPKRLVITFQGGFVGRTCALYTLKDEGTKDWQKFAVIYPEDVNRAQLFDLVPTAPEILEGGVKALKLVFEESTDFFGRITIYELKLDGVFILTQP</sequence>
<proteinExistence type="predicted"/>
<organism evidence="1 2">
    <name type="scientific">Psilocybe cf. subviscida</name>
    <dbReference type="NCBI Taxonomy" id="2480587"/>
    <lineage>
        <taxon>Eukaryota</taxon>
        <taxon>Fungi</taxon>
        <taxon>Dikarya</taxon>
        <taxon>Basidiomycota</taxon>
        <taxon>Agaricomycotina</taxon>
        <taxon>Agaricomycetes</taxon>
        <taxon>Agaricomycetidae</taxon>
        <taxon>Agaricales</taxon>
        <taxon>Agaricineae</taxon>
        <taxon>Strophariaceae</taxon>
        <taxon>Psilocybe</taxon>
    </lineage>
</organism>
<dbReference type="OrthoDB" id="10052260at2759"/>
<comment type="caution">
    <text evidence="1">The sequence shown here is derived from an EMBL/GenBank/DDBJ whole genome shotgun (WGS) entry which is preliminary data.</text>
</comment>
<dbReference type="SUPFAM" id="SSF49785">
    <property type="entry name" value="Galactose-binding domain-like"/>
    <property type="match status" value="1"/>
</dbReference>
<evidence type="ECO:0000313" key="2">
    <source>
        <dbReference type="Proteomes" id="UP000567179"/>
    </source>
</evidence>
<dbReference type="Gene3D" id="2.60.120.260">
    <property type="entry name" value="Galactose-binding domain-like"/>
    <property type="match status" value="1"/>
</dbReference>
<reference evidence="1 2" key="1">
    <citation type="journal article" date="2020" name="ISME J.">
        <title>Uncovering the hidden diversity of litter-decomposition mechanisms in mushroom-forming fungi.</title>
        <authorList>
            <person name="Floudas D."/>
            <person name="Bentzer J."/>
            <person name="Ahren D."/>
            <person name="Johansson T."/>
            <person name="Persson P."/>
            <person name="Tunlid A."/>
        </authorList>
    </citation>
    <scope>NUCLEOTIDE SEQUENCE [LARGE SCALE GENOMIC DNA]</scope>
    <source>
        <strain evidence="1 2">CBS 101986</strain>
    </source>
</reference>
<dbReference type="InterPro" id="IPR008979">
    <property type="entry name" value="Galactose-bd-like_sf"/>
</dbReference>
<accession>A0A8H5ETN0</accession>
<gene>
    <name evidence="1" type="ORF">D9619_002808</name>
</gene>
<protein>
    <recommendedName>
        <fullName evidence="3">F5/8 type C domain-containing protein</fullName>
    </recommendedName>
</protein>
<dbReference type="Proteomes" id="UP000567179">
    <property type="component" value="Unassembled WGS sequence"/>
</dbReference>
<dbReference type="AlphaFoldDB" id="A0A8H5ETN0"/>
<evidence type="ECO:0008006" key="3">
    <source>
        <dbReference type="Google" id="ProtNLM"/>
    </source>
</evidence>
<evidence type="ECO:0000313" key="1">
    <source>
        <dbReference type="EMBL" id="KAF5311954.1"/>
    </source>
</evidence>